<evidence type="ECO:0000256" key="1">
    <source>
        <dbReference type="ARBA" id="ARBA00001966"/>
    </source>
</evidence>
<dbReference type="SUPFAM" id="SSF50475">
    <property type="entry name" value="FMN-binding split barrel"/>
    <property type="match status" value="1"/>
</dbReference>
<dbReference type="GO" id="GO:0051539">
    <property type="term" value="F:4 iron, 4 sulfur cluster binding"/>
    <property type="evidence" value="ECO:0007669"/>
    <property type="project" value="UniProtKB-KW"/>
</dbReference>
<keyword evidence="4" id="KW-0004">4Fe-4S</keyword>
<dbReference type="Pfam" id="PF12838">
    <property type="entry name" value="Fer4_7"/>
    <property type="match status" value="1"/>
</dbReference>
<evidence type="ECO:0000256" key="3">
    <source>
        <dbReference type="ARBA" id="ARBA00013529"/>
    </source>
</evidence>
<evidence type="ECO:0000256" key="5">
    <source>
        <dbReference type="ARBA" id="ARBA00022723"/>
    </source>
</evidence>
<dbReference type="STRING" id="887929.HMP0721_0106"/>
<keyword evidence="5" id="KW-0479">Metal-binding</keyword>
<evidence type="ECO:0000259" key="8">
    <source>
        <dbReference type="PROSITE" id="PS51379"/>
    </source>
</evidence>
<feature type="domain" description="4Fe-4S ferredoxin-type" evidence="8">
    <location>
        <begin position="150"/>
        <end position="173"/>
    </location>
</feature>
<dbReference type="eggNOG" id="COG5015">
    <property type="taxonomic scope" value="Bacteria"/>
</dbReference>
<dbReference type="HOGENOM" id="CLU_090277_0_0_9"/>
<dbReference type="Pfam" id="PF01243">
    <property type="entry name" value="PNPOx_N"/>
    <property type="match status" value="1"/>
</dbReference>
<evidence type="ECO:0000256" key="2">
    <source>
        <dbReference type="ARBA" id="ARBA00003532"/>
    </source>
</evidence>
<dbReference type="RefSeq" id="WP_006597524.1">
    <property type="nucleotide sequence ID" value="NZ_GL622359.1"/>
</dbReference>
<evidence type="ECO:0000313" key="10">
    <source>
        <dbReference type="Proteomes" id="UP000004754"/>
    </source>
</evidence>
<comment type="function">
    <text evidence="2">Ferredoxins are iron-sulfur proteins that transfer electrons in a wide variety of metabolic reactions.</text>
</comment>
<keyword evidence="7" id="KW-0411">Iron-sulfur</keyword>
<evidence type="ECO:0000256" key="4">
    <source>
        <dbReference type="ARBA" id="ARBA00022485"/>
    </source>
</evidence>
<dbReference type="PROSITE" id="PS51379">
    <property type="entry name" value="4FE4S_FER_2"/>
    <property type="match status" value="2"/>
</dbReference>
<dbReference type="GO" id="GO:0046872">
    <property type="term" value="F:metal ion binding"/>
    <property type="evidence" value="ECO:0007669"/>
    <property type="project" value="UniProtKB-KW"/>
</dbReference>
<evidence type="ECO:0000256" key="7">
    <source>
        <dbReference type="ARBA" id="ARBA00023014"/>
    </source>
</evidence>
<dbReference type="InterPro" id="IPR012349">
    <property type="entry name" value="Split_barrel_FMN-bd"/>
</dbReference>
<dbReference type="InterPro" id="IPR017896">
    <property type="entry name" value="4Fe4S_Fe-S-bd"/>
</dbReference>
<protein>
    <recommendedName>
        <fullName evidence="3">Ferredoxin</fullName>
    </recommendedName>
</protein>
<dbReference type="SUPFAM" id="SSF54862">
    <property type="entry name" value="4Fe-4S ferredoxins"/>
    <property type="match status" value="1"/>
</dbReference>
<evidence type="ECO:0000256" key="6">
    <source>
        <dbReference type="ARBA" id="ARBA00023004"/>
    </source>
</evidence>
<dbReference type="PANTHER" id="PTHR24960:SF79">
    <property type="entry name" value="PHOTOSYSTEM I IRON-SULFUR CENTER"/>
    <property type="match status" value="1"/>
</dbReference>
<reference evidence="9 10" key="1">
    <citation type="submission" date="2010-12" db="EMBL/GenBank/DDBJ databases">
        <authorList>
            <person name="Muzny D."/>
            <person name="Qin X."/>
            <person name="Deng J."/>
            <person name="Jiang H."/>
            <person name="Liu Y."/>
            <person name="Qu J."/>
            <person name="Song X.-Z."/>
            <person name="Zhang L."/>
            <person name="Thornton R."/>
            <person name="Coyle M."/>
            <person name="Francisco L."/>
            <person name="Jackson L."/>
            <person name="Javaid M."/>
            <person name="Korchina V."/>
            <person name="Kovar C."/>
            <person name="Mata R."/>
            <person name="Mathew T."/>
            <person name="Ngo R."/>
            <person name="Nguyen L."/>
            <person name="Nguyen N."/>
            <person name="Okwuonu G."/>
            <person name="Ongeri F."/>
            <person name="Pham C."/>
            <person name="Simmons D."/>
            <person name="Wilczek-Boney K."/>
            <person name="Hale W."/>
            <person name="Jakkamsetti A."/>
            <person name="Pham P."/>
            <person name="Ruth R."/>
            <person name="San Lucas F."/>
            <person name="Warren J."/>
            <person name="Zhang J."/>
            <person name="Zhao Z."/>
            <person name="Zhou C."/>
            <person name="Zhu D."/>
            <person name="Lee S."/>
            <person name="Bess C."/>
            <person name="Blankenburg K."/>
            <person name="Forbes L."/>
            <person name="Fu Q."/>
            <person name="Gubbala S."/>
            <person name="Hirani K."/>
            <person name="Jayaseelan J.C."/>
            <person name="Lara F."/>
            <person name="Munidasa M."/>
            <person name="Palculict T."/>
            <person name="Patil S."/>
            <person name="Pu L.-L."/>
            <person name="Saada N."/>
            <person name="Tang L."/>
            <person name="Weissenberger G."/>
            <person name="Zhu Y."/>
            <person name="Hemphill L."/>
            <person name="Shang Y."/>
            <person name="Youmans B."/>
            <person name="Ayvaz T."/>
            <person name="Ross M."/>
            <person name="Santibanez J."/>
            <person name="Aqrawi P."/>
            <person name="Gross S."/>
            <person name="Joshi V."/>
            <person name="Fowler G."/>
            <person name="Nazareth L."/>
            <person name="Reid J."/>
            <person name="Worley K."/>
            <person name="Petrosino J."/>
            <person name="Highlander S."/>
            <person name="Gibbs R."/>
        </authorList>
    </citation>
    <scope>NUCLEOTIDE SEQUENCE [LARGE SCALE GENOMIC DNA]</scope>
    <source>
        <strain evidence="9 10">ATCC 23263</strain>
    </source>
</reference>
<keyword evidence="6" id="KW-0408">Iron</keyword>
<accession>E6MDM4</accession>
<comment type="caution">
    <text evidence="9">The sequence shown here is derived from an EMBL/GenBank/DDBJ whole genome shotgun (WGS) entry which is preliminary data.</text>
</comment>
<dbReference type="Proteomes" id="UP000004754">
    <property type="component" value="Unassembled WGS sequence"/>
</dbReference>
<organism evidence="9 10">
    <name type="scientific">Pseudoramibacter alactolyticus ATCC 23263</name>
    <dbReference type="NCBI Taxonomy" id="887929"/>
    <lineage>
        <taxon>Bacteria</taxon>
        <taxon>Bacillati</taxon>
        <taxon>Bacillota</taxon>
        <taxon>Clostridia</taxon>
        <taxon>Eubacteriales</taxon>
        <taxon>Eubacteriaceae</taxon>
        <taxon>Pseudoramibacter</taxon>
    </lineage>
</organism>
<dbReference type="Gene3D" id="3.30.70.20">
    <property type="match status" value="1"/>
</dbReference>
<evidence type="ECO:0000313" key="9">
    <source>
        <dbReference type="EMBL" id="EFV02824.1"/>
    </source>
</evidence>
<dbReference type="Gene3D" id="2.30.110.10">
    <property type="entry name" value="Electron Transport, Fmn-binding Protein, Chain A"/>
    <property type="match status" value="1"/>
</dbReference>
<comment type="cofactor">
    <cofactor evidence="1">
        <name>[4Fe-4S] cluster</name>
        <dbReference type="ChEBI" id="CHEBI:49883"/>
    </cofactor>
</comment>
<dbReference type="InterPro" id="IPR011576">
    <property type="entry name" value="Pyridox_Oxase_N"/>
</dbReference>
<proteinExistence type="predicted"/>
<dbReference type="eggNOG" id="COG1143">
    <property type="taxonomic scope" value="Bacteria"/>
</dbReference>
<sequence length="206" mass="22903">MNAQSCLAELRRIRDVVFATVDADGKPRARIIDIMLAEPSRLIFCTARGKRFYQELTARPEVAVTGMNDRWQSIRLTGRAARLSEAEQRAWIDRIFEANPAMNDVHPGDARYILEAFAIDRGELEFFDLGRSPIVRESFAFGGCVSEIRGFKIVDGCIGCDTCAGLCPQQAIDAGTPYAIRQANCLHCGLCFENCPVDAIIRREAV</sequence>
<keyword evidence="10" id="KW-1185">Reference proteome</keyword>
<dbReference type="InterPro" id="IPR050157">
    <property type="entry name" value="PSI_iron-sulfur_center"/>
</dbReference>
<dbReference type="PROSITE" id="PS00198">
    <property type="entry name" value="4FE4S_FER_1"/>
    <property type="match status" value="2"/>
</dbReference>
<dbReference type="EMBL" id="AEQN01000004">
    <property type="protein sequence ID" value="EFV02824.1"/>
    <property type="molecule type" value="Genomic_DNA"/>
</dbReference>
<dbReference type="InterPro" id="IPR017900">
    <property type="entry name" value="4Fe4S_Fe_S_CS"/>
</dbReference>
<gene>
    <name evidence="9" type="ORF">HMP0721_0106</name>
</gene>
<dbReference type="PANTHER" id="PTHR24960">
    <property type="entry name" value="PHOTOSYSTEM I IRON-SULFUR CENTER-RELATED"/>
    <property type="match status" value="1"/>
</dbReference>
<dbReference type="AlphaFoldDB" id="E6MDM4"/>
<name>E6MDM4_9FIRM</name>
<dbReference type="OrthoDB" id="9794954at2"/>
<feature type="domain" description="4Fe-4S ferredoxin-type" evidence="8">
    <location>
        <begin position="176"/>
        <end position="205"/>
    </location>
</feature>